<protein>
    <submittedName>
        <fullName evidence="1">Uncharacterized protein</fullName>
    </submittedName>
</protein>
<dbReference type="AlphaFoldDB" id="A0A0B6YDA7"/>
<evidence type="ECO:0000313" key="1">
    <source>
        <dbReference type="EMBL" id="CEK53455.1"/>
    </source>
</evidence>
<accession>A0A0B6YDA7</accession>
<gene>
    <name evidence="1" type="primary">ORF20339</name>
</gene>
<reference evidence="1" key="1">
    <citation type="submission" date="2014-12" db="EMBL/GenBank/DDBJ databases">
        <title>Insight into the proteome of Arion vulgaris.</title>
        <authorList>
            <person name="Aradska J."/>
            <person name="Bulat T."/>
            <person name="Smidak R."/>
            <person name="Sarate P."/>
            <person name="Gangsoo J."/>
            <person name="Sialana F."/>
            <person name="Bilban M."/>
            <person name="Lubec G."/>
        </authorList>
    </citation>
    <scope>NUCLEOTIDE SEQUENCE</scope>
    <source>
        <tissue evidence="1">Skin</tissue>
    </source>
</reference>
<sequence length="92" mass="10326">TTKKLSLAGVREESGAFAVTTNSRTIEAIAVTNSMAWQSHETQIATHNCILSDSMNLHRNVQASYVHRQWLESVTAESRFHFCTRTCRTQGN</sequence>
<dbReference type="EMBL" id="HACG01006590">
    <property type="protein sequence ID" value="CEK53455.1"/>
    <property type="molecule type" value="Transcribed_RNA"/>
</dbReference>
<proteinExistence type="predicted"/>
<feature type="non-terminal residue" evidence="1">
    <location>
        <position position="1"/>
    </location>
</feature>
<name>A0A0B6YDA7_9EUPU</name>
<organism evidence="1">
    <name type="scientific">Arion vulgaris</name>
    <dbReference type="NCBI Taxonomy" id="1028688"/>
    <lineage>
        <taxon>Eukaryota</taxon>
        <taxon>Metazoa</taxon>
        <taxon>Spiralia</taxon>
        <taxon>Lophotrochozoa</taxon>
        <taxon>Mollusca</taxon>
        <taxon>Gastropoda</taxon>
        <taxon>Heterobranchia</taxon>
        <taxon>Euthyneura</taxon>
        <taxon>Panpulmonata</taxon>
        <taxon>Eupulmonata</taxon>
        <taxon>Stylommatophora</taxon>
        <taxon>Helicina</taxon>
        <taxon>Arionoidea</taxon>
        <taxon>Arionidae</taxon>
        <taxon>Arion</taxon>
    </lineage>
</organism>